<feature type="compositionally biased region" description="Basic and acidic residues" evidence="5">
    <location>
        <begin position="374"/>
        <end position="383"/>
    </location>
</feature>
<feature type="region of interest" description="Disordered" evidence="5">
    <location>
        <begin position="374"/>
        <end position="397"/>
    </location>
</feature>
<dbReference type="InterPro" id="IPR016024">
    <property type="entry name" value="ARM-type_fold"/>
</dbReference>
<evidence type="ECO:0000313" key="9">
    <source>
        <dbReference type="Proteomes" id="UP000016931"/>
    </source>
</evidence>
<feature type="compositionally biased region" description="Basic and acidic residues" evidence="5">
    <location>
        <begin position="1194"/>
        <end position="1206"/>
    </location>
</feature>
<feature type="compositionally biased region" description="Acidic residues" evidence="5">
    <location>
        <begin position="1309"/>
        <end position="1331"/>
    </location>
</feature>
<evidence type="ECO:0000313" key="8">
    <source>
        <dbReference type="EMBL" id="EMF14852.1"/>
    </source>
</evidence>
<keyword evidence="2" id="KW-0333">Golgi apparatus</keyword>
<dbReference type="OrthoDB" id="198977at2759"/>
<dbReference type="Proteomes" id="UP000016931">
    <property type="component" value="Unassembled WGS sequence"/>
</dbReference>
<dbReference type="OMA" id="WLWEDPK"/>
<evidence type="ECO:0000256" key="4">
    <source>
        <dbReference type="SAM" id="Coils"/>
    </source>
</evidence>
<feature type="region of interest" description="Disordered" evidence="5">
    <location>
        <begin position="1302"/>
        <end position="1331"/>
    </location>
</feature>
<feature type="domain" description="Vesicle tethering protein Uso1/P115-like head" evidence="6">
    <location>
        <begin position="355"/>
        <end position="673"/>
    </location>
</feature>
<accession>M3B4Z4</accession>
<feature type="compositionally biased region" description="Low complexity" evidence="5">
    <location>
        <begin position="1113"/>
        <end position="1128"/>
    </location>
</feature>
<evidence type="ECO:0000259" key="7">
    <source>
        <dbReference type="Pfam" id="PF04871"/>
    </source>
</evidence>
<dbReference type="Gene3D" id="1.25.10.10">
    <property type="entry name" value="Leucine-rich Repeat Variant"/>
    <property type="match status" value="1"/>
</dbReference>
<dbReference type="PANTHER" id="PTHR10013">
    <property type="entry name" value="GENERAL VESICULAR TRANSPORT FACTOR P115"/>
    <property type="match status" value="1"/>
</dbReference>
<comment type="subcellular location">
    <subcellularLocation>
        <location evidence="1">Golgi apparatus</location>
    </subcellularLocation>
</comment>
<dbReference type="GO" id="GO:0005783">
    <property type="term" value="C:endoplasmic reticulum"/>
    <property type="evidence" value="ECO:0007669"/>
    <property type="project" value="TreeGrafter"/>
</dbReference>
<dbReference type="eggNOG" id="KOG0946">
    <property type="taxonomic scope" value="Eukaryota"/>
</dbReference>
<dbReference type="InterPro" id="IPR011989">
    <property type="entry name" value="ARM-like"/>
</dbReference>
<feature type="compositionally biased region" description="Basic and acidic residues" evidence="5">
    <location>
        <begin position="1032"/>
        <end position="1045"/>
    </location>
</feature>
<evidence type="ECO:0000256" key="1">
    <source>
        <dbReference type="ARBA" id="ARBA00004555"/>
    </source>
</evidence>
<dbReference type="GO" id="GO:0006888">
    <property type="term" value="P:endoplasmic reticulum to Golgi vesicle-mediated transport"/>
    <property type="evidence" value="ECO:0007669"/>
    <property type="project" value="TreeGrafter"/>
</dbReference>
<keyword evidence="9" id="KW-1185">Reference proteome</keyword>
<dbReference type="GO" id="GO:0048211">
    <property type="term" value="P:Golgi vesicle docking"/>
    <property type="evidence" value="ECO:0007669"/>
    <property type="project" value="TreeGrafter"/>
</dbReference>
<dbReference type="EMBL" id="KB456262">
    <property type="protein sequence ID" value="EMF14852.1"/>
    <property type="molecule type" value="Genomic_DNA"/>
</dbReference>
<dbReference type="PANTHER" id="PTHR10013:SF0">
    <property type="entry name" value="GENERAL VESICULAR TRANSPORT FACTOR P115"/>
    <property type="match status" value="1"/>
</dbReference>
<dbReference type="SUPFAM" id="SSF57997">
    <property type="entry name" value="Tropomyosin"/>
    <property type="match status" value="1"/>
</dbReference>
<feature type="coiled-coil region" evidence="4">
    <location>
        <begin position="696"/>
        <end position="723"/>
    </location>
</feature>
<dbReference type="GO" id="GO:0000139">
    <property type="term" value="C:Golgi membrane"/>
    <property type="evidence" value="ECO:0007669"/>
    <property type="project" value="InterPro"/>
</dbReference>
<feature type="compositionally biased region" description="Basic and acidic residues" evidence="5">
    <location>
        <begin position="1160"/>
        <end position="1185"/>
    </location>
</feature>
<dbReference type="GO" id="GO:0048280">
    <property type="term" value="P:vesicle fusion with Golgi apparatus"/>
    <property type="evidence" value="ECO:0007669"/>
    <property type="project" value="InterPro"/>
</dbReference>
<gene>
    <name evidence="8" type="ORF">SEPMUDRAFT_148427</name>
</gene>
<organism evidence="8 9">
    <name type="scientific">Sphaerulina musiva (strain SO2202)</name>
    <name type="common">Poplar stem canker fungus</name>
    <name type="synonym">Septoria musiva</name>
    <dbReference type="NCBI Taxonomy" id="692275"/>
    <lineage>
        <taxon>Eukaryota</taxon>
        <taxon>Fungi</taxon>
        <taxon>Dikarya</taxon>
        <taxon>Ascomycota</taxon>
        <taxon>Pezizomycotina</taxon>
        <taxon>Dothideomycetes</taxon>
        <taxon>Dothideomycetidae</taxon>
        <taxon>Mycosphaerellales</taxon>
        <taxon>Mycosphaerellaceae</taxon>
        <taxon>Sphaerulina</taxon>
    </lineage>
</organism>
<evidence type="ECO:0000259" key="6">
    <source>
        <dbReference type="Pfam" id="PF04869"/>
    </source>
</evidence>
<dbReference type="GO" id="GO:0006886">
    <property type="term" value="P:intracellular protein transport"/>
    <property type="evidence" value="ECO:0007669"/>
    <property type="project" value="InterPro"/>
</dbReference>
<dbReference type="Pfam" id="PF04869">
    <property type="entry name" value="Uso1_p115_head"/>
    <property type="match status" value="1"/>
</dbReference>
<evidence type="ECO:0000256" key="2">
    <source>
        <dbReference type="ARBA" id="ARBA00023034"/>
    </source>
</evidence>
<feature type="compositionally biased region" description="Basic and acidic residues" evidence="5">
    <location>
        <begin position="1055"/>
        <end position="1112"/>
    </location>
</feature>
<dbReference type="Pfam" id="PF04871">
    <property type="entry name" value="Uso1_p115_C"/>
    <property type="match status" value="1"/>
</dbReference>
<feature type="domain" description="Uso1/p115-like vesicle tethering protein C-terminal" evidence="7">
    <location>
        <begin position="1228"/>
        <end position="1325"/>
    </location>
</feature>
<keyword evidence="3 4" id="KW-0175">Coiled coil</keyword>
<evidence type="ECO:0000256" key="3">
    <source>
        <dbReference type="ARBA" id="ARBA00023054"/>
    </source>
</evidence>
<dbReference type="HOGENOM" id="CLU_006318_4_0_1"/>
<dbReference type="InterPro" id="IPR024095">
    <property type="entry name" value="Vesicle_P115"/>
</dbReference>
<feature type="region of interest" description="Disordered" evidence="5">
    <location>
        <begin position="63"/>
        <end position="84"/>
    </location>
</feature>
<dbReference type="RefSeq" id="XP_016762973.1">
    <property type="nucleotide sequence ID" value="XM_016904922.1"/>
</dbReference>
<dbReference type="STRING" id="692275.M3B4Z4"/>
<protein>
    <submittedName>
        <fullName evidence="8">Uncharacterized protein</fullName>
    </submittedName>
</protein>
<dbReference type="GO" id="GO:0012507">
    <property type="term" value="C:ER to Golgi transport vesicle membrane"/>
    <property type="evidence" value="ECO:0007669"/>
    <property type="project" value="TreeGrafter"/>
</dbReference>
<name>M3B4Z4_SPHMS</name>
<dbReference type="InterPro" id="IPR006955">
    <property type="entry name" value="Uso1_p115_C"/>
</dbReference>
<proteinExistence type="predicted"/>
<dbReference type="GeneID" id="27902059"/>
<feature type="compositionally biased region" description="Basic and acidic residues" evidence="5">
    <location>
        <begin position="1129"/>
        <end position="1153"/>
    </location>
</feature>
<sequence>MLKTPPLQTATATIETLCGRLQSATLLEDRRAAILGLRSFAKQYPASVASGSLRELISTLRRDGLGDDSSRQSQDGDQQGEGGDVDTIRLVMETLLMLFSPDSNSPEAGDEIALFLADEFSMRQDNISILLNLLDPTSPYADYYSRLYAVQILSAICAARPDRLQECILAAPLGVSRMVGILDDGRDAVRNAGLLLLVDLTSGANEELRKIVAFEDVFSKTFALIQLEGGLAEAGITAQDCLSLLANLIRGSSTNQTIFRESGCVAQLVQLLQQSFPAEDELPFNTNSREKTAWGLLMLLRLFLVPGEASTPQNQTAFFKAGIAQVLIDLAYSIAIPPPVRASALRAAAALVEANPPLQEQFAALTVITPDDAEHNQAEEQKQKQANGTAVNGRGKKSARASLEARRSYIIEALLSTALDHREADPPLRAAACGLIQAYLSGHDRVKAHFLQRAILGHAEGEVTANVLYTLLHPPENDETAVVHASWIVQGLVGSEASAKEMFTGVSEGNEEEGEDVITAVQALGSHLQAALQPPLDVKTCAAYSSLLSTLLWDYAPGVDDLLDEGSSLLQSLLTAIKTPEDPVVSGLAAVLLGIVYEFSTKDSPIPRRTLAPLIQQKLGRTKYLDALLQLRREPAIRDFELDQETDEGGDGMLSNVFVDLFTVEYTRLRKAVDKDPGVEVLPASAAEAGVDRDVLDELRLQAQAAKEALAVAQQEAIDATQKSEQDRMSIGKELQIASSEIERLRKINQAMQQGHESELETLTKRYEQEKNTIQTRHQHALNNAKQDAERAHQANLREREAASAQKIQELERRLAELGNEHRKEAGGHAQARQQLAHATNNLNGLIKRERDLARELDGLKQQQIATEKKLQAAQEQSVSAEANLAEARTALDARDEELSKLRTEVEELRADLAARDEELKTERAGFADLEKELEDAKRKIQSTAEAHQAEIDAAKAAGTDAWKQAADFQGRITDLEKEIEQAAEAHKTEAAAAKAAGSDATAQVAELQSQMAGLEKKLEEAMQKVAAAEQKAAESEKTLEDAKASQKKASATGKDSDKKLSDALKKATDAEAKAKTAGDKLKEAIQKAVAAEKKAKEAEEKLSAAEKRAAEGGKSAAGAKGSAASTSKADKDKIAKLEKEVAEAKKAAEEAKSSSGKSAKADQDRLQKLEEQLKDAQASEKSAQDEVAQLKSASEESEKLREKLEAAQQAEKSVQAELEQLKGVEDEHRKTKEELSHARAGEKAALADLAKIKASVAEAEKAHSALQAAKESEQNAKEELESMLLVMGDIEAKRDEYREKIRSLGGEVTDEEDEDEDSDEEEEEEDDDVD</sequence>
<dbReference type="InterPro" id="IPR006953">
    <property type="entry name" value="Vesicle_Uso1_P115_head"/>
</dbReference>
<dbReference type="GO" id="GO:0005795">
    <property type="term" value="C:Golgi stack"/>
    <property type="evidence" value="ECO:0007669"/>
    <property type="project" value="TreeGrafter"/>
</dbReference>
<evidence type="ECO:0000256" key="5">
    <source>
        <dbReference type="SAM" id="MobiDB-lite"/>
    </source>
</evidence>
<feature type="compositionally biased region" description="Basic and acidic residues" evidence="5">
    <location>
        <begin position="1220"/>
        <end position="1242"/>
    </location>
</feature>
<feature type="region of interest" description="Disordered" evidence="5">
    <location>
        <begin position="1023"/>
        <end position="1242"/>
    </location>
</feature>
<dbReference type="SUPFAM" id="SSF48371">
    <property type="entry name" value="ARM repeat"/>
    <property type="match status" value="1"/>
</dbReference>
<reference evidence="8 9" key="1">
    <citation type="journal article" date="2012" name="PLoS Pathog.">
        <title>Diverse lifestyles and strategies of plant pathogenesis encoded in the genomes of eighteen Dothideomycetes fungi.</title>
        <authorList>
            <person name="Ohm R.A."/>
            <person name="Feau N."/>
            <person name="Henrissat B."/>
            <person name="Schoch C.L."/>
            <person name="Horwitz B.A."/>
            <person name="Barry K.W."/>
            <person name="Condon B.J."/>
            <person name="Copeland A.C."/>
            <person name="Dhillon B."/>
            <person name="Glaser F."/>
            <person name="Hesse C.N."/>
            <person name="Kosti I."/>
            <person name="LaButti K."/>
            <person name="Lindquist E.A."/>
            <person name="Lucas S."/>
            <person name="Salamov A.A."/>
            <person name="Bradshaw R.E."/>
            <person name="Ciuffetti L."/>
            <person name="Hamelin R.C."/>
            <person name="Kema G.H.J."/>
            <person name="Lawrence C."/>
            <person name="Scott J.A."/>
            <person name="Spatafora J.W."/>
            <person name="Turgeon B.G."/>
            <person name="de Wit P.J.G.M."/>
            <person name="Zhong S."/>
            <person name="Goodwin S.B."/>
            <person name="Grigoriev I.V."/>
        </authorList>
    </citation>
    <scope>NUCLEOTIDE SEQUENCE [LARGE SCALE GENOMIC DNA]</scope>
    <source>
        <strain evidence="8 9">SO2202</strain>
    </source>
</reference>